<dbReference type="OrthoDB" id="9999371at2759"/>
<dbReference type="GO" id="GO:0051301">
    <property type="term" value="P:cell division"/>
    <property type="evidence" value="ECO:0007669"/>
    <property type="project" value="UniProtKB-KW"/>
</dbReference>
<keyword evidence="3" id="KW-0132">Cell division</keyword>
<protein>
    <recommendedName>
        <fullName evidence="2">protein-tyrosine-phosphatase</fullName>
        <ecNumber evidence="2">3.1.3.48</ecNumber>
    </recommendedName>
</protein>
<evidence type="ECO:0000256" key="4">
    <source>
        <dbReference type="ARBA" id="ARBA00022801"/>
    </source>
</evidence>
<evidence type="ECO:0000313" key="8">
    <source>
        <dbReference type="EMBL" id="CAF1495619.1"/>
    </source>
</evidence>
<dbReference type="PROSITE" id="PS50206">
    <property type="entry name" value="RHODANESE_3"/>
    <property type="match status" value="1"/>
</dbReference>
<dbReference type="AlphaFoldDB" id="A0A815SSI7"/>
<evidence type="ECO:0000313" key="10">
    <source>
        <dbReference type="Proteomes" id="UP000663829"/>
    </source>
</evidence>
<dbReference type="PANTHER" id="PTHR10828:SF17">
    <property type="entry name" value="PROTEIN-TYROSINE-PHOSPHATASE"/>
    <property type="match status" value="1"/>
</dbReference>
<evidence type="ECO:0000259" key="7">
    <source>
        <dbReference type="PROSITE" id="PS50206"/>
    </source>
</evidence>
<accession>A0A815SSI7</accession>
<dbReference type="GO" id="GO:0010971">
    <property type="term" value="P:positive regulation of G2/M transition of mitotic cell cycle"/>
    <property type="evidence" value="ECO:0007669"/>
    <property type="project" value="TreeGrafter"/>
</dbReference>
<comment type="caution">
    <text evidence="8">The sequence shown here is derived from an EMBL/GenBank/DDBJ whole genome shotgun (WGS) entry which is preliminary data.</text>
</comment>
<organism evidence="8 10">
    <name type="scientific">Didymodactylos carnosus</name>
    <dbReference type="NCBI Taxonomy" id="1234261"/>
    <lineage>
        <taxon>Eukaryota</taxon>
        <taxon>Metazoa</taxon>
        <taxon>Spiralia</taxon>
        <taxon>Gnathifera</taxon>
        <taxon>Rotifera</taxon>
        <taxon>Eurotatoria</taxon>
        <taxon>Bdelloidea</taxon>
        <taxon>Philodinida</taxon>
        <taxon>Philodinidae</taxon>
        <taxon>Didymodactylos</taxon>
    </lineage>
</organism>
<dbReference type="SMART" id="SM00450">
    <property type="entry name" value="RHOD"/>
    <property type="match status" value="1"/>
</dbReference>
<dbReference type="PRINTS" id="PR00716">
    <property type="entry name" value="MPIPHPHTASE"/>
</dbReference>
<feature type="domain" description="Rhodanese" evidence="7">
    <location>
        <begin position="31"/>
        <end position="136"/>
    </location>
</feature>
<keyword evidence="10" id="KW-1185">Reference proteome</keyword>
<keyword evidence="4" id="KW-0378">Hydrolase</keyword>
<dbReference type="GO" id="GO:0000086">
    <property type="term" value="P:G2/M transition of mitotic cell cycle"/>
    <property type="evidence" value="ECO:0007669"/>
    <property type="project" value="TreeGrafter"/>
</dbReference>
<gene>
    <name evidence="8" type="ORF">GPM918_LOCUS36453</name>
    <name evidence="9" type="ORF">SRO942_LOCUS37189</name>
</gene>
<evidence type="ECO:0000256" key="6">
    <source>
        <dbReference type="ARBA" id="ARBA00023306"/>
    </source>
</evidence>
<dbReference type="Pfam" id="PF00581">
    <property type="entry name" value="Rhodanese"/>
    <property type="match status" value="1"/>
</dbReference>
<dbReference type="GO" id="GO:0005737">
    <property type="term" value="C:cytoplasm"/>
    <property type="evidence" value="ECO:0007669"/>
    <property type="project" value="TreeGrafter"/>
</dbReference>
<dbReference type="Proteomes" id="UP000663829">
    <property type="component" value="Unassembled WGS sequence"/>
</dbReference>
<dbReference type="GO" id="GO:0004725">
    <property type="term" value="F:protein tyrosine phosphatase activity"/>
    <property type="evidence" value="ECO:0007669"/>
    <property type="project" value="UniProtKB-EC"/>
</dbReference>
<sequence>MSCIKPFVNRRKHPDLIRLNANMLCEMMEEKTGNLILIDCRYSFEFNGGHIKDAINLYTEDMIRDFFNDMVISQKEVDIVFHCEFSGERGPKMMRLFRQLDREYNFDMYPKLLFPKLFLLDGGYYEFFKFRSSFCNPPSYVPMYSSEHVTELKISRSNKMSKKFIKSDIKTFSPIKLFGTILLFIEQYFVV</sequence>
<dbReference type="Gene3D" id="3.40.250.10">
    <property type="entry name" value="Rhodanese-like domain"/>
    <property type="match status" value="1"/>
</dbReference>
<dbReference type="EC" id="3.1.3.48" evidence="2"/>
<evidence type="ECO:0000313" key="9">
    <source>
        <dbReference type="EMBL" id="CAF4358074.1"/>
    </source>
</evidence>
<dbReference type="InterPro" id="IPR001763">
    <property type="entry name" value="Rhodanese-like_dom"/>
</dbReference>
<dbReference type="SUPFAM" id="SSF52821">
    <property type="entry name" value="Rhodanese/Cell cycle control phosphatase"/>
    <property type="match status" value="1"/>
</dbReference>
<dbReference type="EMBL" id="CAJNOQ010022055">
    <property type="protein sequence ID" value="CAF1495619.1"/>
    <property type="molecule type" value="Genomic_DNA"/>
</dbReference>
<dbReference type="GO" id="GO:0110032">
    <property type="term" value="P:positive regulation of G2/MI transition of meiotic cell cycle"/>
    <property type="evidence" value="ECO:0007669"/>
    <property type="project" value="TreeGrafter"/>
</dbReference>
<dbReference type="GO" id="GO:0005634">
    <property type="term" value="C:nucleus"/>
    <property type="evidence" value="ECO:0007669"/>
    <property type="project" value="TreeGrafter"/>
</dbReference>
<evidence type="ECO:0000256" key="3">
    <source>
        <dbReference type="ARBA" id="ARBA00022618"/>
    </source>
</evidence>
<evidence type="ECO:0000256" key="5">
    <source>
        <dbReference type="ARBA" id="ARBA00022912"/>
    </source>
</evidence>
<dbReference type="PANTHER" id="PTHR10828">
    <property type="entry name" value="M-PHASE INDUCER PHOSPHATASE DUAL SPECIFICITY PHOSPHATASE CDC25"/>
    <property type="match status" value="1"/>
</dbReference>
<dbReference type="InterPro" id="IPR036873">
    <property type="entry name" value="Rhodanese-like_dom_sf"/>
</dbReference>
<dbReference type="EMBL" id="CAJOBC010087556">
    <property type="protein sequence ID" value="CAF4358074.1"/>
    <property type="molecule type" value="Genomic_DNA"/>
</dbReference>
<evidence type="ECO:0000256" key="1">
    <source>
        <dbReference type="ARBA" id="ARBA00011065"/>
    </source>
</evidence>
<keyword evidence="6" id="KW-0131">Cell cycle</keyword>
<proteinExistence type="inferred from homology"/>
<name>A0A815SSI7_9BILA</name>
<reference evidence="8" key="1">
    <citation type="submission" date="2021-02" db="EMBL/GenBank/DDBJ databases">
        <authorList>
            <person name="Nowell W R."/>
        </authorList>
    </citation>
    <scope>NUCLEOTIDE SEQUENCE</scope>
</reference>
<dbReference type="InterPro" id="IPR000751">
    <property type="entry name" value="MPI_Phosphatase"/>
</dbReference>
<dbReference type="Proteomes" id="UP000681722">
    <property type="component" value="Unassembled WGS sequence"/>
</dbReference>
<evidence type="ECO:0000256" key="2">
    <source>
        <dbReference type="ARBA" id="ARBA00013064"/>
    </source>
</evidence>
<comment type="similarity">
    <text evidence="1">Belongs to the MPI phosphatase family.</text>
</comment>
<keyword evidence="5" id="KW-0904">Protein phosphatase</keyword>